<proteinExistence type="inferred from homology"/>
<evidence type="ECO:0000256" key="7">
    <source>
        <dbReference type="ARBA" id="ARBA00022927"/>
    </source>
</evidence>
<keyword evidence="6" id="KW-0931">ER-Golgi transport</keyword>
<dbReference type="Pfam" id="PF00810">
    <property type="entry name" value="ER_lumen_recept"/>
    <property type="match status" value="1"/>
</dbReference>
<feature type="region of interest" description="Disordered" evidence="11">
    <location>
        <begin position="232"/>
        <end position="301"/>
    </location>
</feature>
<dbReference type="GO" id="GO:0016192">
    <property type="term" value="P:vesicle-mediated transport"/>
    <property type="evidence" value="ECO:0007669"/>
    <property type="project" value="UniProtKB-KW"/>
</dbReference>
<protein>
    <recommendedName>
        <fullName evidence="14">ER lumen protein-retaining receptor</fullName>
    </recommendedName>
</protein>
<evidence type="ECO:0000256" key="8">
    <source>
        <dbReference type="ARBA" id="ARBA00022989"/>
    </source>
</evidence>
<reference evidence="13" key="1">
    <citation type="submission" date="2021-01" db="EMBL/GenBank/DDBJ databases">
        <authorList>
            <person name="Corre E."/>
            <person name="Pelletier E."/>
            <person name="Niang G."/>
            <person name="Scheremetjew M."/>
            <person name="Finn R."/>
            <person name="Kale V."/>
            <person name="Holt S."/>
            <person name="Cochrane G."/>
            <person name="Meng A."/>
            <person name="Brown T."/>
            <person name="Cohen L."/>
        </authorList>
    </citation>
    <scope>NUCLEOTIDE SEQUENCE</scope>
    <source>
        <strain evidence="13">CCMP826</strain>
    </source>
</reference>
<evidence type="ECO:0000313" key="13">
    <source>
        <dbReference type="EMBL" id="CAD9477686.1"/>
    </source>
</evidence>
<feature type="compositionally biased region" description="Polar residues" evidence="11">
    <location>
        <begin position="291"/>
        <end position="301"/>
    </location>
</feature>
<evidence type="ECO:0008006" key="14">
    <source>
        <dbReference type="Google" id="ProtNLM"/>
    </source>
</evidence>
<dbReference type="PRINTS" id="PR00660">
    <property type="entry name" value="ERLUMENR"/>
</dbReference>
<dbReference type="PANTHER" id="PTHR10585">
    <property type="entry name" value="ER LUMEN PROTEIN RETAINING RECEPTOR"/>
    <property type="match status" value="1"/>
</dbReference>
<dbReference type="InterPro" id="IPR000133">
    <property type="entry name" value="ER_ret_rcpt"/>
</dbReference>
<dbReference type="EMBL" id="HBGV01004795">
    <property type="protein sequence ID" value="CAD9477686.1"/>
    <property type="molecule type" value="Transcribed_RNA"/>
</dbReference>
<dbReference type="GO" id="GO:0015031">
    <property type="term" value="P:protein transport"/>
    <property type="evidence" value="ECO:0007669"/>
    <property type="project" value="UniProtKB-KW"/>
</dbReference>
<keyword evidence="3" id="KW-0813">Transport</keyword>
<keyword evidence="7" id="KW-0653">Protein transport</keyword>
<name>A0A7S2MDT9_9STRA</name>
<evidence type="ECO:0000256" key="10">
    <source>
        <dbReference type="ARBA" id="ARBA00023170"/>
    </source>
</evidence>
<feature type="transmembrane region" description="Helical" evidence="12">
    <location>
        <begin position="100"/>
        <end position="117"/>
    </location>
</feature>
<evidence type="ECO:0000256" key="12">
    <source>
        <dbReference type="SAM" id="Phobius"/>
    </source>
</evidence>
<keyword evidence="4 12" id="KW-0812">Transmembrane</keyword>
<evidence type="ECO:0000256" key="1">
    <source>
        <dbReference type="ARBA" id="ARBA00004477"/>
    </source>
</evidence>
<gene>
    <name evidence="13" type="ORF">HTAM1171_LOCUS2882</name>
</gene>
<sequence length="301" mass="34518">MSMNIFRLTGDSLHMLSHSILIIRLLSAKNAQAISLKSIELYLLVYVSRYLDLFTTFYSLYNSIMKILFILTTAAIVYIIRYHEPNYATYDKAHDTFAHWKLAVMPCAFVTLITTIFDHPITGAILELLWTFSIYLESVAMLPQLVLLEHYQEIECLTGSYIGLKSCYRGFYILNWVYRSYYTPFYWHHPVVYIAGVLQTVIGACILVELRNKAWKPKDLFVRTTYTQPRLSRLQDEEDNNQQEAEGSRNDENGGGTSSSQEMRTRKAKSGSSEPNDTAASPVASNDKDNLTQPLLQYQVV</sequence>
<dbReference type="GO" id="GO:0006621">
    <property type="term" value="P:protein retention in ER lumen"/>
    <property type="evidence" value="ECO:0007669"/>
    <property type="project" value="InterPro"/>
</dbReference>
<evidence type="ECO:0000256" key="9">
    <source>
        <dbReference type="ARBA" id="ARBA00023136"/>
    </source>
</evidence>
<comment type="subcellular location">
    <subcellularLocation>
        <location evidence="1">Endoplasmic reticulum membrane</location>
        <topology evidence="1">Multi-pass membrane protein</topology>
    </subcellularLocation>
</comment>
<evidence type="ECO:0000256" key="6">
    <source>
        <dbReference type="ARBA" id="ARBA00022892"/>
    </source>
</evidence>
<dbReference type="AlphaFoldDB" id="A0A7S2MDT9"/>
<evidence type="ECO:0000256" key="5">
    <source>
        <dbReference type="ARBA" id="ARBA00022824"/>
    </source>
</evidence>
<feature type="compositionally biased region" description="Polar residues" evidence="11">
    <location>
        <begin position="270"/>
        <end position="279"/>
    </location>
</feature>
<keyword evidence="5" id="KW-0256">Endoplasmic reticulum</keyword>
<comment type="similarity">
    <text evidence="2">Belongs to the ERD2 family.</text>
</comment>
<dbReference type="GO" id="GO:0046923">
    <property type="term" value="F:ER retention sequence binding"/>
    <property type="evidence" value="ECO:0007669"/>
    <property type="project" value="InterPro"/>
</dbReference>
<evidence type="ECO:0000256" key="3">
    <source>
        <dbReference type="ARBA" id="ARBA00022448"/>
    </source>
</evidence>
<keyword evidence="10" id="KW-0675">Receptor</keyword>
<accession>A0A7S2MDT9</accession>
<evidence type="ECO:0000256" key="11">
    <source>
        <dbReference type="SAM" id="MobiDB-lite"/>
    </source>
</evidence>
<organism evidence="13">
    <name type="scientific">Helicotheca tamesis</name>
    <dbReference type="NCBI Taxonomy" id="374047"/>
    <lineage>
        <taxon>Eukaryota</taxon>
        <taxon>Sar</taxon>
        <taxon>Stramenopiles</taxon>
        <taxon>Ochrophyta</taxon>
        <taxon>Bacillariophyta</taxon>
        <taxon>Mediophyceae</taxon>
        <taxon>Lithodesmiophycidae</taxon>
        <taxon>Lithodesmiales</taxon>
        <taxon>Lithodesmiaceae</taxon>
        <taxon>Helicotheca</taxon>
    </lineage>
</organism>
<dbReference type="GO" id="GO:0005789">
    <property type="term" value="C:endoplasmic reticulum membrane"/>
    <property type="evidence" value="ECO:0007669"/>
    <property type="project" value="UniProtKB-SubCell"/>
</dbReference>
<feature type="transmembrane region" description="Helical" evidence="12">
    <location>
        <begin position="57"/>
        <end position="80"/>
    </location>
</feature>
<evidence type="ECO:0000256" key="4">
    <source>
        <dbReference type="ARBA" id="ARBA00022692"/>
    </source>
</evidence>
<feature type="transmembrane region" description="Helical" evidence="12">
    <location>
        <begin position="190"/>
        <end position="210"/>
    </location>
</feature>
<keyword evidence="9 12" id="KW-0472">Membrane</keyword>
<evidence type="ECO:0000256" key="2">
    <source>
        <dbReference type="ARBA" id="ARBA00010120"/>
    </source>
</evidence>
<keyword evidence="8 12" id="KW-1133">Transmembrane helix</keyword>